<gene>
    <name evidence="1" type="ORF">EK403_09605</name>
</gene>
<dbReference type="Proteomes" id="UP000289708">
    <property type="component" value="Unassembled WGS sequence"/>
</dbReference>
<dbReference type="NCBIfam" id="TIGR03223">
    <property type="entry name" value="Phn_opern_protn"/>
    <property type="match status" value="1"/>
</dbReference>
<evidence type="ECO:0000313" key="1">
    <source>
        <dbReference type="EMBL" id="RXF73447.1"/>
    </source>
</evidence>
<proteinExistence type="predicted"/>
<evidence type="ECO:0000313" key="2">
    <source>
        <dbReference type="Proteomes" id="UP000289708"/>
    </source>
</evidence>
<reference evidence="1 2" key="1">
    <citation type="submission" date="2018-12" db="EMBL/GenBank/DDBJ databases">
        <title>bacterium Hansschlegelia zhihuaiae S113.</title>
        <authorList>
            <person name="He J."/>
        </authorList>
    </citation>
    <scope>NUCLEOTIDE SEQUENCE [LARGE SCALE GENOMIC DNA]</scope>
    <source>
        <strain evidence="1 2">S 113</strain>
    </source>
</reference>
<dbReference type="OrthoDB" id="4954742at2"/>
<dbReference type="Pfam" id="PF06299">
    <property type="entry name" value="DUF1045"/>
    <property type="match status" value="1"/>
</dbReference>
<dbReference type="PIRSF" id="PIRSF033328">
    <property type="entry name" value="Phest_Mll4975"/>
    <property type="match status" value="1"/>
</dbReference>
<name>A0A4Q0MIH6_9HYPH</name>
<sequence length="233" mass="25490">MSAPRYAIYYAPAPESPLWTFGCAVLGYDAATGEPRAPLAPDGVSPVDWARITEQPRRYGFHATLKAPFRLAEGASEDDLIEAGHAFARKRRGFGLPTLSVGEIESFVALQPDESSEPLDDLAAACVEAFEPFRAPPPPEELARRLEAPLTGRQRVALERWGYPYVFEDFHFHMTLTGSLAPGLAPPIVQGLSALYADHVGQARTQVDAVTLYVEEDAAQGFRIVDRFVFSLA</sequence>
<organism evidence="1 2">
    <name type="scientific">Hansschlegelia zhihuaiae</name>
    <dbReference type="NCBI Taxonomy" id="405005"/>
    <lineage>
        <taxon>Bacteria</taxon>
        <taxon>Pseudomonadati</taxon>
        <taxon>Pseudomonadota</taxon>
        <taxon>Alphaproteobacteria</taxon>
        <taxon>Hyphomicrobiales</taxon>
        <taxon>Methylopilaceae</taxon>
        <taxon>Hansschlegelia</taxon>
    </lineage>
</organism>
<dbReference type="RefSeq" id="WP_128777278.1">
    <property type="nucleotide sequence ID" value="NZ_RYFI01000008.1"/>
</dbReference>
<dbReference type="EMBL" id="RYFI01000008">
    <property type="protein sequence ID" value="RXF73447.1"/>
    <property type="molecule type" value="Genomic_DNA"/>
</dbReference>
<dbReference type="Gene3D" id="3.90.1140.10">
    <property type="entry name" value="Cyclic phosphodiesterase"/>
    <property type="match status" value="1"/>
</dbReference>
<comment type="caution">
    <text evidence="1">The sequence shown here is derived from an EMBL/GenBank/DDBJ whole genome shotgun (WGS) entry which is preliminary data.</text>
</comment>
<accession>A0A4Q0MIH6</accession>
<dbReference type="AlphaFoldDB" id="A0A4Q0MIH6"/>
<keyword evidence="2" id="KW-1185">Reference proteome</keyword>
<protein>
    <submittedName>
        <fullName evidence="1">DUF1045 domain-containing protein</fullName>
    </submittedName>
</protein>
<dbReference type="InterPro" id="IPR009389">
    <property type="entry name" value="DUF1045"/>
</dbReference>